<evidence type="ECO:0000256" key="10">
    <source>
        <dbReference type="ARBA" id="ARBA00023166"/>
    </source>
</evidence>
<dbReference type="EMBL" id="ML978121">
    <property type="protein sequence ID" value="KAF2104252.1"/>
    <property type="molecule type" value="Genomic_DNA"/>
</dbReference>
<reference evidence="16" key="1">
    <citation type="journal article" date="2020" name="Stud. Mycol.">
        <title>101 Dothideomycetes genomes: a test case for predicting lifestyles and emergence of pathogens.</title>
        <authorList>
            <person name="Haridas S."/>
            <person name="Albert R."/>
            <person name="Binder M."/>
            <person name="Bloem J."/>
            <person name="Labutti K."/>
            <person name="Salamov A."/>
            <person name="Andreopoulos B."/>
            <person name="Baker S."/>
            <person name="Barry K."/>
            <person name="Bills G."/>
            <person name="Bluhm B."/>
            <person name="Cannon C."/>
            <person name="Castanera R."/>
            <person name="Culley D."/>
            <person name="Daum C."/>
            <person name="Ezra D."/>
            <person name="Gonzalez J."/>
            <person name="Henrissat B."/>
            <person name="Kuo A."/>
            <person name="Liang C."/>
            <person name="Lipzen A."/>
            <person name="Lutzoni F."/>
            <person name="Magnuson J."/>
            <person name="Mondo S."/>
            <person name="Nolan M."/>
            <person name="Ohm R."/>
            <person name="Pangilinan J."/>
            <person name="Park H.-J."/>
            <person name="Ramirez L."/>
            <person name="Alfaro M."/>
            <person name="Sun H."/>
            <person name="Tritt A."/>
            <person name="Yoshinaga Y."/>
            <person name="Zwiers L.-H."/>
            <person name="Turgeon B."/>
            <person name="Goodwin S."/>
            <person name="Spatafora J."/>
            <person name="Crous P."/>
            <person name="Grigoriev I."/>
        </authorList>
    </citation>
    <scope>NUCLEOTIDE SEQUENCE</scope>
    <source>
        <strain evidence="16">CBS 133067</strain>
    </source>
</reference>
<feature type="transmembrane region" description="Helical" evidence="14">
    <location>
        <begin position="35"/>
        <end position="54"/>
    </location>
</feature>
<evidence type="ECO:0000259" key="15">
    <source>
        <dbReference type="PROSITE" id="PS51751"/>
    </source>
</evidence>
<evidence type="ECO:0000256" key="11">
    <source>
        <dbReference type="ARBA" id="ARBA00023221"/>
    </source>
</evidence>
<comment type="subcellular location">
    <subcellularLocation>
        <location evidence="1">Membrane</location>
        <topology evidence="1">Multi-pass membrane protein</topology>
    </subcellularLocation>
</comment>
<keyword evidence="8" id="KW-0443">Lipid metabolism</keyword>
<keyword evidence="3" id="KW-0444">Lipid biosynthesis</keyword>
<evidence type="ECO:0000256" key="2">
    <source>
        <dbReference type="ARBA" id="ARBA00008337"/>
    </source>
</evidence>
<evidence type="ECO:0000256" key="4">
    <source>
        <dbReference type="ARBA" id="ARBA00022692"/>
    </source>
</evidence>
<comment type="caution">
    <text evidence="16">The sequence shown here is derived from an EMBL/GenBank/DDBJ whole genome shotgun (WGS) entry which is preliminary data.</text>
</comment>
<keyword evidence="17" id="KW-1185">Reference proteome</keyword>
<keyword evidence="10" id="KW-1207">Sterol metabolism</keyword>
<dbReference type="Proteomes" id="UP000799772">
    <property type="component" value="Unassembled WGS sequence"/>
</dbReference>
<feature type="transmembrane region" description="Helical" evidence="14">
    <location>
        <begin position="152"/>
        <end position="169"/>
    </location>
</feature>
<evidence type="ECO:0000256" key="8">
    <source>
        <dbReference type="ARBA" id="ARBA00023098"/>
    </source>
</evidence>
<sequence>MAYNATSMPYPPHPYYPLEVQIAGYLANEWSVPTLLAIFSAGCASIFFITYLIVSQVRQNLPTSELLTVLWFVLSGCIHFFFEGYYVYNFKSMGGLQDLFGQLWKEYALSDSRYLTLDPFVLCMETITAVFWGPLSLTVAHMITTEHPLRHPFQIIVSLGQLYGDVLYFATSMFDHFIADKQYSRPEAYYFWCYYVLMNAFWIVFPILLIISSVRTCGRAFAALNKMGRALNTNGALKKEL</sequence>
<dbReference type="AlphaFoldDB" id="A0A9P4ITM4"/>
<keyword evidence="12" id="KW-0413">Isomerase</keyword>
<dbReference type="GO" id="GO:0004769">
    <property type="term" value="F:steroid Delta-isomerase activity"/>
    <property type="evidence" value="ECO:0007669"/>
    <property type="project" value="TreeGrafter"/>
</dbReference>
<keyword evidence="9 13" id="KW-0472">Membrane</keyword>
<dbReference type="OrthoDB" id="58557at2759"/>
<evidence type="ECO:0000256" key="5">
    <source>
        <dbReference type="ARBA" id="ARBA00022955"/>
    </source>
</evidence>
<dbReference type="PANTHER" id="PTHR14207">
    <property type="entry name" value="STEROL ISOMERASE"/>
    <property type="match status" value="1"/>
</dbReference>
<name>A0A9P4ITM4_9PEZI</name>
<organism evidence="16 17">
    <name type="scientific">Rhizodiscina lignyota</name>
    <dbReference type="NCBI Taxonomy" id="1504668"/>
    <lineage>
        <taxon>Eukaryota</taxon>
        <taxon>Fungi</taxon>
        <taxon>Dikarya</taxon>
        <taxon>Ascomycota</taxon>
        <taxon>Pezizomycotina</taxon>
        <taxon>Dothideomycetes</taxon>
        <taxon>Pleosporomycetidae</taxon>
        <taxon>Aulographales</taxon>
        <taxon>Rhizodiscinaceae</taxon>
        <taxon>Rhizodiscina</taxon>
    </lineage>
</organism>
<keyword evidence="5" id="KW-0752">Steroid biosynthesis</keyword>
<evidence type="ECO:0000313" key="17">
    <source>
        <dbReference type="Proteomes" id="UP000799772"/>
    </source>
</evidence>
<dbReference type="GO" id="GO:0005783">
    <property type="term" value="C:endoplasmic reticulum"/>
    <property type="evidence" value="ECO:0007669"/>
    <property type="project" value="TreeGrafter"/>
</dbReference>
<dbReference type="PROSITE" id="PS51751">
    <property type="entry name" value="EXPERA"/>
    <property type="match status" value="1"/>
</dbReference>
<dbReference type="Pfam" id="PF05241">
    <property type="entry name" value="EBP"/>
    <property type="match status" value="1"/>
</dbReference>
<proteinExistence type="inferred from homology"/>
<dbReference type="GO" id="GO:0047750">
    <property type="term" value="F:cholestenol delta-isomerase activity"/>
    <property type="evidence" value="ECO:0007669"/>
    <property type="project" value="InterPro"/>
</dbReference>
<evidence type="ECO:0000256" key="12">
    <source>
        <dbReference type="ARBA" id="ARBA00023235"/>
    </source>
</evidence>
<evidence type="ECO:0000256" key="7">
    <source>
        <dbReference type="ARBA" id="ARBA00023011"/>
    </source>
</evidence>
<feature type="transmembrane region" description="Helical" evidence="14">
    <location>
        <begin position="119"/>
        <end position="140"/>
    </location>
</feature>
<feature type="transmembrane region" description="Helical" evidence="14">
    <location>
        <begin position="66"/>
        <end position="88"/>
    </location>
</feature>
<feature type="transmembrane region" description="Helical" evidence="14">
    <location>
        <begin position="189"/>
        <end position="211"/>
    </location>
</feature>
<keyword evidence="6 13" id="KW-1133">Transmembrane helix</keyword>
<keyword evidence="4 13" id="KW-0812">Transmembrane</keyword>
<evidence type="ECO:0000256" key="3">
    <source>
        <dbReference type="ARBA" id="ARBA00022516"/>
    </source>
</evidence>
<evidence type="ECO:0000313" key="16">
    <source>
        <dbReference type="EMBL" id="KAF2104252.1"/>
    </source>
</evidence>
<evidence type="ECO:0000256" key="14">
    <source>
        <dbReference type="SAM" id="Phobius"/>
    </source>
</evidence>
<dbReference type="PANTHER" id="PTHR14207:SF0">
    <property type="entry name" value="3-BETA-HYDROXYSTEROID-DELTA(8),DELTA(7)-ISOMERASE"/>
    <property type="match status" value="1"/>
</dbReference>
<evidence type="ECO:0000256" key="6">
    <source>
        <dbReference type="ARBA" id="ARBA00022989"/>
    </source>
</evidence>
<gene>
    <name evidence="16" type="ORF">NA57DRAFT_62882</name>
</gene>
<evidence type="ECO:0000256" key="9">
    <source>
        <dbReference type="ARBA" id="ARBA00023136"/>
    </source>
</evidence>
<accession>A0A9P4ITM4</accession>
<dbReference type="GO" id="GO:0000247">
    <property type="term" value="F:C-8 sterol isomerase activity"/>
    <property type="evidence" value="ECO:0007669"/>
    <property type="project" value="TreeGrafter"/>
</dbReference>
<dbReference type="GO" id="GO:0016126">
    <property type="term" value="P:sterol biosynthetic process"/>
    <property type="evidence" value="ECO:0007669"/>
    <property type="project" value="UniProtKB-KW"/>
</dbReference>
<dbReference type="InterPro" id="IPR007905">
    <property type="entry name" value="EBP"/>
</dbReference>
<protein>
    <submittedName>
        <fullName evidence="16">EBDP4, emopamil-binding protein</fullName>
    </submittedName>
</protein>
<keyword evidence="11" id="KW-0753">Steroid metabolism</keyword>
<evidence type="ECO:0000256" key="13">
    <source>
        <dbReference type="PROSITE-ProRule" id="PRU01087"/>
    </source>
</evidence>
<comment type="similarity">
    <text evidence="2">Belongs to the EBP family.</text>
</comment>
<dbReference type="GO" id="GO:0016020">
    <property type="term" value="C:membrane"/>
    <property type="evidence" value="ECO:0007669"/>
    <property type="project" value="UniProtKB-SubCell"/>
</dbReference>
<feature type="domain" description="EXPERA" evidence="15">
    <location>
        <begin position="64"/>
        <end position="210"/>
    </location>
</feature>
<keyword evidence="7" id="KW-0756">Sterol biosynthesis</keyword>
<dbReference type="InterPro" id="IPR033118">
    <property type="entry name" value="EXPERA"/>
</dbReference>
<evidence type="ECO:0000256" key="1">
    <source>
        <dbReference type="ARBA" id="ARBA00004141"/>
    </source>
</evidence>